<feature type="domain" description="Xylanolytic transcriptional activator regulatory" evidence="7">
    <location>
        <begin position="147"/>
        <end position="362"/>
    </location>
</feature>
<organism evidence="8 9">
    <name type="scientific">Fonsecaea erecta</name>
    <dbReference type="NCBI Taxonomy" id="1367422"/>
    <lineage>
        <taxon>Eukaryota</taxon>
        <taxon>Fungi</taxon>
        <taxon>Dikarya</taxon>
        <taxon>Ascomycota</taxon>
        <taxon>Pezizomycotina</taxon>
        <taxon>Eurotiomycetes</taxon>
        <taxon>Chaetothyriomycetidae</taxon>
        <taxon>Chaetothyriales</taxon>
        <taxon>Herpotrichiellaceae</taxon>
        <taxon>Fonsecaea</taxon>
    </lineage>
</organism>
<gene>
    <name evidence="8" type="ORF">AYL99_08263</name>
</gene>
<dbReference type="GO" id="GO:0005634">
    <property type="term" value="C:nucleus"/>
    <property type="evidence" value="ECO:0007669"/>
    <property type="project" value="UniProtKB-SubCell"/>
</dbReference>
<evidence type="ECO:0000256" key="6">
    <source>
        <dbReference type="SAM" id="MobiDB-lite"/>
    </source>
</evidence>
<protein>
    <recommendedName>
        <fullName evidence="7">Xylanolytic transcriptional activator regulatory domain-containing protein</fullName>
    </recommendedName>
</protein>
<dbReference type="GO" id="GO:0006351">
    <property type="term" value="P:DNA-templated transcription"/>
    <property type="evidence" value="ECO:0007669"/>
    <property type="project" value="InterPro"/>
</dbReference>
<evidence type="ECO:0000256" key="2">
    <source>
        <dbReference type="ARBA" id="ARBA00022723"/>
    </source>
</evidence>
<dbReference type="PANTHER" id="PTHR47338:SF7">
    <property type="entry name" value="ZN(II)2CYS6 TRANSCRIPTION FACTOR (EUROFUNG)"/>
    <property type="match status" value="1"/>
</dbReference>
<evidence type="ECO:0000256" key="3">
    <source>
        <dbReference type="ARBA" id="ARBA00023015"/>
    </source>
</evidence>
<dbReference type="CDD" id="cd12148">
    <property type="entry name" value="fungal_TF_MHR"/>
    <property type="match status" value="1"/>
</dbReference>
<dbReference type="RefSeq" id="XP_018690892.1">
    <property type="nucleotide sequence ID" value="XM_018839771.1"/>
</dbReference>
<dbReference type="GO" id="GO:0008270">
    <property type="term" value="F:zinc ion binding"/>
    <property type="evidence" value="ECO:0007669"/>
    <property type="project" value="InterPro"/>
</dbReference>
<comment type="caution">
    <text evidence="8">The sequence shown here is derived from an EMBL/GenBank/DDBJ whole genome shotgun (WGS) entry which is preliminary data.</text>
</comment>
<feature type="region of interest" description="Disordered" evidence="6">
    <location>
        <begin position="84"/>
        <end position="118"/>
    </location>
</feature>
<evidence type="ECO:0000259" key="7">
    <source>
        <dbReference type="Pfam" id="PF04082"/>
    </source>
</evidence>
<evidence type="ECO:0000256" key="4">
    <source>
        <dbReference type="ARBA" id="ARBA00023163"/>
    </source>
</evidence>
<comment type="subcellular location">
    <subcellularLocation>
        <location evidence="1">Nucleus</location>
    </subcellularLocation>
</comment>
<evidence type="ECO:0000256" key="1">
    <source>
        <dbReference type="ARBA" id="ARBA00004123"/>
    </source>
</evidence>
<dbReference type="EMBL" id="LVYI01000007">
    <property type="protein sequence ID" value="OAP57525.1"/>
    <property type="molecule type" value="Genomic_DNA"/>
</dbReference>
<dbReference type="GO" id="GO:0000981">
    <property type="term" value="F:DNA-binding transcription factor activity, RNA polymerase II-specific"/>
    <property type="evidence" value="ECO:0007669"/>
    <property type="project" value="InterPro"/>
</dbReference>
<keyword evidence="9" id="KW-1185">Reference proteome</keyword>
<dbReference type="Proteomes" id="UP000078343">
    <property type="component" value="Unassembled WGS sequence"/>
</dbReference>
<feature type="region of interest" description="Disordered" evidence="6">
    <location>
        <begin position="630"/>
        <end position="677"/>
    </location>
</feature>
<evidence type="ECO:0000256" key="5">
    <source>
        <dbReference type="ARBA" id="ARBA00023242"/>
    </source>
</evidence>
<dbReference type="GO" id="GO:0003677">
    <property type="term" value="F:DNA binding"/>
    <property type="evidence" value="ECO:0007669"/>
    <property type="project" value="InterPro"/>
</dbReference>
<keyword evidence="3" id="KW-0805">Transcription regulation</keyword>
<keyword evidence="2" id="KW-0479">Metal-binding</keyword>
<reference evidence="8 9" key="1">
    <citation type="submission" date="2016-04" db="EMBL/GenBank/DDBJ databases">
        <title>Draft genome of Fonsecaea erecta CBS 125763.</title>
        <authorList>
            <person name="Weiss V.A."/>
            <person name="Vicente V.A."/>
            <person name="Raittz R.T."/>
            <person name="Moreno L.F."/>
            <person name="De Souza E.M."/>
            <person name="Pedrosa F.O."/>
            <person name="Steffens M.B."/>
            <person name="Faoro H."/>
            <person name="Tadra-Sfeir M.Z."/>
            <person name="Najafzadeh M.J."/>
            <person name="Felipe M.S."/>
            <person name="Teixeira M."/>
            <person name="Sun J."/>
            <person name="Xi L."/>
            <person name="Gomes R."/>
            <person name="De Azevedo C.M."/>
            <person name="Salgado C.G."/>
            <person name="Da Silva M.B."/>
            <person name="Nascimento M.F."/>
            <person name="Queiroz-Telles F."/>
            <person name="Attili D.S."/>
            <person name="Gorbushina A."/>
        </authorList>
    </citation>
    <scope>NUCLEOTIDE SEQUENCE [LARGE SCALE GENOMIC DNA]</scope>
    <source>
        <strain evidence="8 9">CBS 125763</strain>
    </source>
</reference>
<dbReference type="InterPro" id="IPR007219">
    <property type="entry name" value="XnlR_reg_dom"/>
</dbReference>
<dbReference type="GeneID" id="30012431"/>
<dbReference type="PANTHER" id="PTHR47338">
    <property type="entry name" value="ZN(II)2CYS6 TRANSCRIPTION FACTOR (EUROFUNG)-RELATED"/>
    <property type="match status" value="1"/>
</dbReference>
<keyword evidence="5" id="KW-0539">Nucleus</keyword>
<feature type="compositionally biased region" description="Polar residues" evidence="6">
    <location>
        <begin position="107"/>
        <end position="118"/>
    </location>
</feature>
<dbReference type="OrthoDB" id="309640at2759"/>
<dbReference type="CDD" id="cd00067">
    <property type="entry name" value="GAL4"/>
    <property type="match status" value="1"/>
</dbReference>
<dbReference type="Pfam" id="PF04082">
    <property type="entry name" value="Fungal_trans"/>
    <property type="match status" value="1"/>
</dbReference>
<dbReference type="AlphaFoldDB" id="A0A178ZEP0"/>
<proteinExistence type="predicted"/>
<accession>A0A178ZEP0</accession>
<name>A0A178ZEP0_9EURO</name>
<dbReference type="STRING" id="1367422.A0A178ZEP0"/>
<dbReference type="InterPro" id="IPR001138">
    <property type="entry name" value="Zn2Cys6_DnaBD"/>
</dbReference>
<dbReference type="InterPro" id="IPR050815">
    <property type="entry name" value="TF_fung"/>
</dbReference>
<evidence type="ECO:0000313" key="8">
    <source>
        <dbReference type="EMBL" id="OAP57525.1"/>
    </source>
</evidence>
<sequence length="739" mass="82811">MAELARTACCRCREQKVSWNVQPQITPTNPGCRDSLLVTDTCFLKLRCSRELPTCARCLRLSAVCEFPAPPDRKVLAAFRAQPKKRKLEHHHASDRSPRNGHPSVPKPSSATPASQSADHSAGAAAELRCDSILPLSRSQEKFLQDVYFTCMFNSTLVFHRPTFSRAWEEGRLARHVLLAVYATATIFLPLDSPLARQNAVLLQPLGDLRALGRQWAIRAGKEVLQDIDQPTFESVQTCEMLTLYWFSAGESQRNTMFSGIAYKAACTLGLDSSEPLAASVRSPSSGPSPTWLEEEAVRRCFWAVWFTQCINSDHSVVGTTYNDRVLNLSLPIAEHSFHDAVQQPLENLSSILQQHSTFASEKHAAPSIMAELMTLIFYWVRIRNLVRVTDRISGRDWLAELFELEGRLSTWYSQLPESLKYSKRNLYEQLVVLQQPVYTFVHALYHQCRLVLHSSLVPKFSGIRLDRAIPSEATALSARIALKSAQRISELGADILALDWDPAQIASFVGYCMYVSASIHVAFLSSRDATLAVPARANLMASLKLLKSMKIYWTNLKRLWVRINMLYGAQMSRRLASTREGLAGSTELQAHLSELDEVAGEPRDVGQLAEPLADSVLDYTLRRLRPDRVAFSPPAQAPERQPCPDDLSQLMDEDSSSSLNPPSQFARPEGPLPSVGLDQANYLASIAPQMTASWDRMRTPTLQPPNHDGLDWWEVSLDSFQQPILPYEELFNLDFNLS</sequence>
<keyword evidence="4" id="KW-0804">Transcription</keyword>
<evidence type="ECO:0000313" key="9">
    <source>
        <dbReference type="Proteomes" id="UP000078343"/>
    </source>
</evidence>